<feature type="transmembrane region" description="Helical" evidence="7">
    <location>
        <begin position="123"/>
        <end position="145"/>
    </location>
</feature>
<keyword evidence="2 7" id="KW-0813">Transport</keyword>
<feature type="transmembrane region" description="Helical" evidence="7">
    <location>
        <begin position="95"/>
        <end position="117"/>
    </location>
</feature>
<evidence type="ECO:0000256" key="3">
    <source>
        <dbReference type="ARBA" id="ARBA00022475"/>
    </source>
</evidence>
<comment type="similarity">
    <text evidence="7">Belongs to the binding-protein-dependent transport system permease family.</text>
</comment>
<feature type="domain" description="ABC transmembrane type-1" evidence="8">
    <location>
        <begin position="53"/>
        <end position="237"/>
    </location>
</feature>
<dbReference type="Pfam" id="PF00528">
    <property type="entry name" value="BPD_transp_1"/>
    <property type="match status" value="1"/>
</dbReference>
<reference evidence="9 10" key="1">
    <citation type="submission" date="2023-02" db="EMBL/GenBank/DDBJ databases">
        <title>Devosia chondri sp. nov., isolated from the phycosphere of marine algae.</title>
        <authorList>
            <person name="Kim J.M."/>
            <person name="Lee J.K."/>
            <person name="Choi B.J."/>
            <person name="Bayburt H."/>
            <person name="Jeon C.O."/>
        </authorList>
    </citation>
    <scope>NUCLEOTIDE SEQUENCE [LARGE SCALE GENOMIC DNA]</scope>
    <source>
        <strain evidence="9 10">G2-5</strain>
    </source>
</reference>
<feature type="transmembrane region" description="Helical" evidence="7">
    <location>
        <begin position="182"/>
        <end position="206"/>
    </location>
</feature>
<name>A0ABY7Z182_9HYPH</name>
<dbReference type="InterPro" id="IPR035906">
    <property type="entry name" value="MetI-like_sf"/>
</dbReference>
<evidence type="ECO:0000256" key="4">
    <source>
        <dbReference type="ARBA" id="ARBA00022692"/>
    </source>
</evidence>
<dbReference type="PROSITE" id="PS50928">
    <property type="entry name" value="ABC_TM1"/>
    <property type="match status" value="1"/>
</dbReference>
<accession>A0ABY7Z182</accession>
<dbReference type="RefSeq" id="WP_282212804.1">
    <property type="nucleotide sequence ID" value="NZ_CP118247.1"/>
</dbReference>
<keyword evidence="10" id="KW-1185">Reference proteome</keyword>
<proteinExistence type="inferred from homology"/>
<evidence type="ECO:0000259" key="8">
    <source>
        <dbReference type="PROSITE" id="PS50928"/>
    </source>
</evidence>
<feature type="transmembrane region" description="Helical" evidence="7">
    <location>
        <begin position="7"/>
        <end position="28"/>
    </location>
</feature>
<dbReference type="Proteomes" id="UP001222118">
    <property type="component" value="Chromosome"/>
</dbReference>
<dbReference type="PANTHER" id="PTHR30151:SF0">
    <property type="entry name" value="ABC TRANSPORTER PERMEASE PROTEIN MJ0413-RELATED"/>
    <property type="match status" value="1"/>
</dbReference>
<evidence type="ECO:0000256" key="6">
    <source>
        <dbReference type="ARBA" id="ARBA00023136"/>
    </source>
</evidence>
<keyword evidence="5 7" id="KW-1133">Transmembrane helix</keyword>
<keyword evidence="4 7" id="KW-0812">Transmembrane</keyword>
<evidence type="ECO:0000256" key="1">
    <source>
        <dbReference type="ARBA" id="ARBA00004651"/>
    </source>
</evidence>
<keyword evidence="6 7" id="KW-0472">Membrane</keyword>
<dbReference type="CDD" id="cd06261">
    <property type="entry name" value="TM_PBP2"/>
    <property type="match status" value="1"/>
</dbReference>
<feature type="transmembrane region" description="Helical" evidence="7">
    <location>
        <begin position="65"/>
        <end position="83"/>
    </location>
</feature>
<protein>
    <submittedName>
        <fullName evidence="9">ABC transporter permease</fullName>
    </submittedName>
</protein>
<comment type="subcellular location">
    <subcellularLocation>
        <location evidence="1 7">Cell membrane</location>
        <topology evidence="1 7">Multi-pass membrane protein</topology>
    </subcellularLocation>
</comment>
<evidence type="ECO:0000256" key="7">
    <source>
        <dbReference type="RuleBase" id="RU363032"/>
    </source>
</evidence>
<evidence type="ECO:0000313" key="10">
    <source>
        <dbReference type="Proteomes" id="UP001222118"/>
    </source>
</evidence>
<sequence length="255" mass="27881">MGRNVSAGLSLASVFGFMLIWQLGAMWLNDPLFLPRPWDVITGAAELVSDGTLISSMAISMMRILAGWLLGSIVAIPLGLWVGTSHAARAIVDPFIHFFRFVPAIALVTLFIVWFGVGEMSKILLIAYATTFIVMVNTASGVGAIPQEKIDAARCLGANRRQTFTQIVVPASIPSIYIGMRLALASSFLVIVAAEMLAASSGLGYIIWTSRLYFRIDWMFAAIILLGALGFLTDRVWKMLGREALNRYLRDAAKY</sequence>
<gene>
    <name evidence="9" type="ORF">PSQ90_07690</name>
</gene>
<dbReference type="Gene3D" id="1.10.3720.10">
    <property type="entry name" value="MetI-like"/>
    <property type="match status" value="1"/>
</dbReference>
<keyword evidence="3" id="KW-1003">Cell membrane</keyword>
<dbReference type="PANTHER" id="PTHR30151">
    <property type="entry name" value="ALKANE SULFONATE ABC TRANSPORTER-RELATED, MEMBRANE SUBUNIT"/>
    <property type="match status" value="1"/>
</dbReference>
<evidence type="ECO:0000256" key="5">
    <source>
        <dbReference type="ARBA" id="ARBA00022989"/>
    </source>
</evidence>
<dbReference type="EMBL" id="CP118247">
    <property type="protein sequence ID" value="WDR07291.1"/>
    <property type="molecule type" value="Genomic_DNA"/>
</dbReference>
<organism evidence="9 10">
    <name type="scientific">Devosia rhodophyticola</name>
    <dbReference type="NCBI Taxonomy" id="3026423"/>
    <lineage>
        <taxon>Bacteria</taxon>
        <taxon>Pseudomonadati</taxon>
        <taxon>Pseudomonadota</taxon>
        <taxon>Alphaproteobacteria</taxon>
        <taxon>Hyphomicrobiales</taxon>
        <taxon>Devosiaceae</taxon>
        <taxon>Devosia</taxon>
    </lineage>
</organism>
<feature type="transmembrane region" description="Helical" evidence="7">
    <location>
        <begin position="212"/>
        <end position="232"/>
    </location>
</feature>
<evidence type="ECO:0000313" key="9">
    <source>
        <dbReference type="EMBL" id="WDR07291.1"/>
    </source>
</evidence>
<evidence type="ECO:0000256" key="2">
    <source>
        <dbReference type="ARBA" id="ARBA00022448"/>
    </source>
</evidence>
<dbReference type="SUPFAM" id="SSF161098">
    <property type="entry name" value="MetI-like"/>
    <property type="match status" value="1"/>
</dbReference>
<dbReference type="InterPro" id="IPR000515">
    <property type="entry name" value="MetI-like"/>
</dbReference>